<keyword evidence="1" id="KW-0472">Membrane</keyword>
<dbReference type="EMBL" id="LLXI01000072">
    <property type="protein sequence ID" value="PKY39677.1"/>
    <property type="molecule type" value="Genomic_DNA"/>
</dbReference>
<dbReference type="VEuPathDB" id="FungiDB:FUN_001906"/>
<dbReference type="AlphaFoldDB" id="A0A2I1FZ81"/>
<protein>
    <submittedName>
        <fullName evidence="2">Uncharacterized protein</fullName>
    </submittedName>
</protein>
<gene>
    <name evidence="2" type="ORF">RhiirA4_415223</name>
</gene>
<accession>A0A2I1FZ81</accession>
<proteinExistence type="predicted"/>
<organism evidence="2 3">
    <name type="scientific">Rhizophagus irregularis</name>
    <dbReference type="NCBI Taxonomy" id="588596"/>
    <lineage>
        <taxon>Eukaryota</taxon>
        <taxon>Fungi</taxon>
        <taxon>Fungi incertae sedis</taxon>
        <taxon>Mucoromycota</taxon>
        <taxon>Glomeromycotina</taxon>
        <taxon>Glomeromycetes</taxon>
        <taxon>Glomerales</taxon>
        <taxon>Glomeraceae</taxon>
        <taxon>Rhizophagus</taxon>
    </lineage>
</organism>
<sequence>MPTNSGHKKFWINSIITRKIQNTFAFVFFVHPEKMRILFAQLCKLYTVFLVVNATILVLGAPLNNGTSMIPLTPLQKRLTFPVCPDHHPIYVESECESMYSILITCNTDTNPPDTDFIHYPCQPRETCIQFYVAAPIPDQPPIPHAYCIANERCREWDNNHSDRGELTCSVNDGYVSGPTPVDIEVAFIVYAHDNIPIQVNSLVAFYKDNKIADYINQNNLTAKISGYKQGERIKYCFVAGSDNKVTAYGAAQKLSLLSDPGYAEFLDIEPL</sequence>
<name>A0A2I1FZ81_9GLOM</name>
<evidence type="ECO:0000256" key="1">
    <source>
        <dbReference type="SAM" id="Phobius"/>
    </source>
</evidence>
<dbReference type="VEuPathDB" id="FungiDB:RhiirA1_387575"/>
<feature type="transmembrane region" description="Helical" evidence="1">
    <location>
        <begin position="45"/>
        <end position="63"/>
    </location>
</feature>
<reference evidence="2 3" key="1">
    <citation type="submission" date="2015-10" db="EMBL/GenBank/DDBJ databases">
        <title>Genome analyses suggest a sexual origin of heterokaryosis in a supposedly ancient asexual fungus.</title>
        <authorList>
            <person name="Ropars J."/>
            <person name="Sedzielewska K."/>
            <person name="Noel J."/>
            <person name="Charron P."/>
            <person name="Farinelli L."/>
            <person name="Marton T."/>
            <person name="Kruger M."/>
            <person name="Pelin A."/>
            <person name="Brachmann A."/>
            <person name="Corradi N."/>
        </authorList>
    </citation>
    <scope>NUCLEOTIDE SEQUENCE [LARGE SCALE GENOMIC DNA]</scope>
    <source>
        <strain evidence="2 3">A4</strain>
    </source>
</reference>
<dbReference type="VEuPathDB" id="FungiDB:RhiirFUN_001942"/>
<comment type="caution">
    <text evidence="2">The sequence shown here is derived from an EMBL/GenBank/DDBJ whole genome shotgun (WGS) entry which is preliminary data.</text>
</comment>
<dbReference type="Proteomes" id="UP000234323">
    <property type="component" value="Unassembled WGS sequence"/>
</dbReference>
<keyword evidence="3" id="KW-1185">Reference proteome</keyword>
<keyword evidence="1" id="KW-1133">Transmembrane helix</keyword>
<evidence type="ECO:0000313" key="3">
    <source>
        <dbReference type="Proteomes" id="UP000234323"/>
    </source>
</evidence>
<keyword evidence="1" id="KW-0812">Transmembrane</keyword>
<evidence type="ECO:0000313" key="2">
    <source>
        <dbReference type="EMBL" id="PKY39677.1"/>
    </source>
</evidence>